<organism evidence="1 2">
    <name type="scientific">Campylobacter canadensis</name>
    <dbReference type="NCBI Taxonomy" id="449520"/>
    <lineage>
        <taxon>Bacteria</taxon>
        <taxon>Pseudomonadati</taxon>
        <taxon>Campylobacterota</taxon>
        <taxon>Epsilonproteobacteria</taxon>
        <taxon>Campylobacterales</taxon>
        <taxon>Campylobacteraceae</taxon>
        <taxon>Campylobacter</taxon>
    </lineage>
</organism>
<dbReference type="Proteomes" id="UP000786183">
    <property type="component" value="Unassembled WGS sequence"/>
</dbReference>
<accession>A0ABS7WNZ3</accession>
<dbReference type="EMBL" id="JACGBB010000001">
    <property type="protein sequence ID" value="MBZ7986505.1"/>
    <property type="molecule type" value="Genomic_DNA"/>
</dbReference>
<dbReference type="RefSeq" id="WP_224325056.1">
    <property type="nucleotide sequence ID" value="NZ_JACGBB010000001.1"/>
</dbReference>
<evidence type="ECO:0000313" key="1">
    <source>
        <dbReference type="EMBL" id="MBZ7986505.1"/>
    </source>
</evidence>
<proteinExistence type="predicted"/>
<protein>
    <submittedName>
        <fullName evidence="1">Uncharacterized protein</fullName>
    </submittedName>
</protein>
<sequence>MNFIFHKRKIFKIFSQILQFIHSSNEFNSSQRQELIKSANKLSPAFIKINQAVLLSHYFNLKEDDEDEKYLLHLKHSLNMFIGLNILEYKNNKYILKANIFDTYFSKEEKQTRAFLYIANILSKAGY</sequence>
<evidence type="ECO:0000313" key="2">
    <source>
        <dbReference type="Proteomes" id="UP000786183"/>
    </source>
</evidence>
<gene>
    <name evidence="1" type="ORF">AVCANL283_00065</name>
</gene>
<reference evidence="1 2" key="1">
    <citation type="submission" date="2020-07" db="EMBL/GenBank/DDBJ databases">
        <title>Transfer of Campylobacter canadensis to the novel genus Avispirillum gen. nov., that also includes two novel species recovered from migratory waterfowl: Avispirillum anseris sp. nov. and Avispirillum brantae sp. nov.</title>
        <authorList>
            <person name="Miller W.G."/>
            <person name="Chapman M.H."/>
            <person name="Yee E."/>
            <person name="Inglis G.D."/>
        </authorList>
    </citation>
    <scope>NUCLEOTIDE SEQUENCE [LARGE SCALE GENOMIC DNA]</scope>
    <source>
        <strain evidence="1 2">L283</strain>
    </source>
</reference>
<comment type="caution">
    <text evidence="1">The sequence shown here is derived from an EMBL/GenBank/DDBJ whole genome shotgun (WGS) entry which is preliminary data.</text>
</comment>
<name>A0ABS7WNZ3_9BACT</name>
<keyword evidence="2" id="KW-1185">Reference proteome</keyword>